<proteinExistence type="predicted"/>
<evidence type="ECO:0000256" key="1">
    <source>
        <dbReference type="SAM" id="MobiDB-lite"/>
    </source>
</evidence>
<dbReference type="PANTHER" id="PTHR42085:SF4">
    <property type="entry name" value="F-BOX DOMAIN-CONTAINING PROTEIN"/>
    <property type="match status" value="1"/>
</dbReference>
<name>A0A8E2EPY6_9PEZI</name>
<gene>
    <name evidence="2" type="ORF">AOQ84DRAFT_421827</name>
</gene>
<dbReference type="EMBL" id="KV750891">
    <property type="protein sequence ID" value="OCL02709.1"/>
    <property type="molecule type" value="Genomic_DNA"/>
</dbReference>
<evidence type="ECO:0000313" key="2">
    <source>
        <dbReference type="EMBL" id="OCL02709.1"/>
    </source>
</evidence>
<feature type="region of interest" description="Disordered" evidence="1">
    <location>
        <begin position="1"/>
        <end position="22"/>
    </location>
</feature>
<evidence type="ECO:0008006" key="4">
    <source>
        <dbReference type="Google" id="ProtNLM"/>
    </source>
</evidence>
<sequence>MTEALTFESAMPQDPTHEGNTNEEAVLNKECLFLRLPAELRIQIYEYLLLDSDAFVLLANKWQPLRQHRTKPLYPAILSTCQFFHREASAVLYGCNMFRVLTWPLKWCRSELIKSIGYVNASKIRKVFCTLGVDYRIDQNAIKQKYSTLGIDFSGLHIWALLVPKDTPLEKSIEKDETAWLSRLDLEDPQGLRQARRLGLNPLWLVGSCWYVRRVA</sequence>
<evidence type="ECO:0000313" key="3">
    <source>
        <dbReference type="Proteomes" id="UP000250140"/>
    </source>
</evidence>
<keyword evidence="3" id="KW-1185">Reference proteome</keyword>
<dbReference type="PANTHER" id="PTHR42085">
    <property type="entry name" value="F-BOX DOMAIN-CONTAINING PROTEIN"/>
    <property type="match status" value="1"/>
</dbReference>
<dbReference type="AlphaFoldDB" id="A0A8E2EPY6"/>
<reference evidence="2 3" key="1">
    <citation type="journal article" date="2016" name="Nat. Commun.">
        <title>Ectomycorrhizal ecology is imprinted in the genome of the dominant symbiotic fungus Cenococcum geophilum.</title>
        <authorList>
            <consortium name="DOE Joint Genome Institute"/>
            <person name="Peter M."/>
            <person name="Kohler A."/>
            <person name="Ohm R.A."/>
            <person name="Kuo A."/>
            <person name="Krutzmann J."/>
            <person name="Morin E."/>
            <person name="Arend M."/>
            <person name="Barry K.W."/>
            <person name="Binder M."/>
            <person name="Choi C."/>
            <person name="Clum A."/>
            <person name="Copeland A."/>
            <person name="Grisel N."/>
            <person name="Haridas S."/>
            <person name="Kipfer T."/>
            <person name="LaButti K."/>
            <person name="Lindquist E."/>
            <person name="Lipzen A."/>
            <person name="Maire R."/>
            <person name="Meier B."/>
            <person name="Mihaltcheva S."/>
            <person name="Molinier V."/>
            <person name="Murat C."/>
            <person name="Poggeler S."/>
            <person name="Quandt C.A."/>
            <person name="Sperisen C."/>
            <person name="Tritt A."/>
            <person name="Tisserant E."/>
            <person name="Crous P.W."/>
            <person name="Henrissat B."/>
            <person name="Nehls U."/>
            <person name="Egli S."/>
            <person name="Spatafora J.W."/>
            <person name="Grigoriev I.V."/>
            <person name="Martin F.M."/>
        </authorList>
    </citation>
    <scope>NUCLEOTIDE SEQUENCE [LARGE SCALE GENOMIC DNA]</scope>
    <source>
        <strain evidence="2 3">CBS 207.34</strain>
    </source>
</reference>
<protein>
    <recommendedName>
        <fullName evidence="4">F-box domain-containing protein</fullName>
    </recommendedName>
</protein>
<dbReference type="Proteomes" id="UP000250140">
    <property type="component" value="Unassembled WGS sequence"/>
</dbReference>
<dbReference type="InterPro" id="IPR038883">
    <property type="entry name" value="AN11006-like"/>
</dbReference>
<accession>A0A8E2EPY6</accession>
<dbReference type="OrthoDB" id="2951834at2759"/>
<organism evidence="2 3">
    <name type="scientific">Glonium stellatum</name>
    <dbReference type="NCBI Taxonomy" id="574774"/>
    <lineage>
        <taxon>Eukaryota</taxon>
        <taxon>Fungi</taxon>
        <taxon>Dikarya</taxon>
        <taxon>Ascomycota</taxon>
        <taxon>Pezizomycotina</taxon>
        <taxon>Dothideomycetes</taxon>
        <taxon>Pleosporomycetidae</taxon>
        <taxon>Gloniales</taxon>
        <taxon>Gloniaceae</taxon>
        <taxon>Glonium</taxon>
    </lineage>
</organism>